<reference evidence="21 22" key="1">
    <citation type="submission" date="2025-04" db="UniProtKB">
        <authorList>
            <consortium name="RefSeq"/>
        </authorList>
    </citation>
    <scope>IDENTIFICATION</scope>
    <source>
        <tissue evidence="21 22">Sperm</tissue>
    </source>
</reference>
<dbReference type="Pfam" id="PF08240">
    <property type="entry name" value="ADH_N"/>
    <property type="match status" value="1"/>
</dbReference>
<dbReference type="SMART" id="SM00829">
    <property type="entry name" value="PKS_ER"/>
    <property type="match status" value="1"/>
</dbReference>
<evidence type="ECO:0000313" key="22">
    <source>
        <dbReference type="RefSeq" id="XP_032832737.1"/>
    </source>
</evidence>
<dbReference type="InterPro" id="IPR020843">
    <property type="entry name" value="ER"/>
</dbReference>
<dbReference type="RefSeq" id="XP_032832738.1">
    <property type="nucleotide sequence ID" value="XM_032976847.1"/>
</dbReference>
<dbReference type="GO" id="GO:0005759">
    <property type="term" value="C:mitochondrial matrix"/>
    <property type="evidence" value="ECO:0007669"/>
    <property type="project" value="UniProtKB-SubCell"/>
</dbReference>
<evidence type="ECO:0000256" key="3">
    <source>
        <dbReference type="ARBA" id="ARBA00004749"/>
    </source>
</evidence>
<dbReference type="GO" id="GO:0008270">
    <property type="term" value="F:zinc ion binding"/>
    <property type="evidence" value="ECO:0007669"/>
    <property type="project" value="InterPro"/>
</dbReference>
<dbReference type="InterPro" id="IPR013154">
    <property type="entry name" value="ADH-like_N"/>
</dbReference>
<dbReference type="InterPro" id="IPR036291">
    <property type="entry name" value="NAD(P)-bd_dom_sf"/>
</dbReference>
<dbReference type="GO" id="GO:0006744">
    <property type="term" value="P:ubiquinone biosynthetic process"/>
    <property type="evidence" value="ECO:0007669"/>
    <property type="project" value="UniProtKB-KW"/>
</dbReference>
<evidence type="ECO:0000256" key="7">
    <source>
        <dbReference type="ARBA" id="ARBA00022787"/>
    </source>
</evidence>
<evidence type="ECO:0000313" key="21">
    <source>
        <dbReference type="RefSeq" id="XP_032832736.1"/>
    </source>
</evidence>
<dbReference type="InterPro" id="IPR011032">
    <property type="entry name" value="GroES-like_sf"/>
</dbReference>
<comment type="catalytic activity">
    <reaction evidence="17">
        <text>a 3-demethylubiquinone + NADPH + 2 H(+) = a 3-demethylubiquinol + NADP(+)</text>
        <dbReference type="Rhea" id="RHEA:83239"/>
        <dbReference type="Rhea" id="RHEA-COMP:10914"/>
        <dbReference type="Rhea" id="RHEA-COMP:19654"/>
        <dbReference type="ChEBI" id="CHEBI:15378"/>
        <dbReference type="ChEBI" id="CHEBI:57783"/>
        <dbReference type="ChEBI" id="CHEBI:58349"/>
        <dbReference type="ChEBI" id="CHEBI:84422"/>
        <dbReference type="ChEBI" id="CHEBI:231825"/>
    </reaction>
</comment>
<evidence type="ECO:0000256" key="12">
    <source>
        <dbReference type="ARBA" id="ARBA00023128"/>
    </source>
</evidence>
<comment type="catalytic activity">
    <reaction evidence="16">
        <text>3-demethylubiquinone-10 + NADH + 2 H(+) = 3-demethylubiquinol-10 + NAD(+)</text>
        <dbReference type="Rhea" id="RHEA:83243"/>
        <dbReference type="ChEBI" id="CHEBI:15378"/>
        <dbReference type="ChEBI" id="CHEBI:57540"/>
        <dbReference type="ChEBI" id="CHEBI:57945"/>
        <dbReference type="ChEBI" id="CHEBI:64182"/>
        <dbReference type="ChEBI" id="CHEBI:231824"/>
    </reaction>
</comment>
<feature type="domain" description="Enoyl reductase (ER)" evidence="19">
    <location>
        <begin position="79"/>
        <end position="420"/>
    </location>
</feature>
<sequence length="427" mass="45838">MSYALCRWRALATRAGAQLPLQAPRDNRGLLLVSPPSGGLLLASSAAGGGSLATAPARGLCCSVARASIMPAWQLQSYGGLDALRYNANTPFPIIVYPNEVVVRVHASSLNPIDAAMSRGYGARVLNTMRDPLRMNPRDSELPLVLGRDCSGVIMECGVSVKHFRPGDEVWLALPPWKQGTFAEFVVASANEVAHRPLRLSHEEAASIPYVALTAWSALVTTGGLNNKTARGKRVLILGGSGGVGTFAVQLLKAWGAHVTATCSEDARPLLAGLGADHTLDYRHRDLPERARALSPFDLVLDGVGGSLEQWALRCLRPWTSAKYVTLVTPLLLNADRYGLGDGMVKSGLTLGRRVLSSFYSGVHYRWGFFTPNGPALDDIAELVNNKKIRPVVEKVLPFQDVLKGLHAMERGHARGKTVVTIASAAR</sequence>
<dbReference type="RefSeq" id="XP_032832741.1">
    <property type="nucleotide sequence ID" value="XM_032976850.1"/>
</dbReference>
<dbReference type="SUPFAM" id="SSF50129">
    <property type="entry name" value="GroES-like"/>
    <property type="match status" value="1"/>
</dbReference>
<comment type="subcellular location">
    <subcellularLocation>
        <location evidence="2">Mitochondrion matrix</location>
    </subcellularLocation>
    <subcellularLocation>
        <location evidence="1">Mitochondrion outer membrane</location>
    </subcellularLocation>
</comment>
<keyword evidence="8" id="KW-0521">NADP</keyword>
<evidence type="ECO:0000256" key="1">
    <source>
        <dbReference type="ARBA" id="ARBA00004294"/>
    </source>
</evidence>
<keyword evidence="9" id="KW-0524">Neurogenesis</keyword>
<dbReference type="GO" id="GO:0007399">
    <property type="term" value="P:nervous system development"/>
    <property type="evidence" value="ECO:0007669"/>
    <property type="project" value="UniProtKB-KW"/>
</dbReference>
<organism evidence="20 23">
    <name type="scientific">Petromyzon marinus</name>
    <name type="common">Sea lamprey</name>
    <dbReference type="NCBI Taxonomy" id="7757"/>
    <lineage>
        <taxon>Eukaryota</taxon>
        <taxon>Metazoa</taxon>
        <taxon>Chordata</taxon>
        <taxon>Craniata</taxon>
        <taxon>Vertebrata</taxon>
        <taxon>Cyclostomata</taxon>
        <taxon>Hyperoartia</taxon>
        <taxon>Petromyzontiformes</taxon>
        <taxon>Petromyzontidae</taxon>
        <taxon>Petromyzon</taxon>
    </lineage>
</organism>
<dbReference type="Proteomes" id="UP001318040">
    <property type="component" value="Chromosome 60"/>
</dbReference>
<evidence type="ECO:0000256" key="8">
    <source>
        <dbReference type="ARBA" id="ARBA00022857"/>
    </source>
</evidence>
<dbReference type="CTD" id="84816"/>
<accession>A0AAJ7UA86</accession>
<dbReference type="AlphaFoldDB" id="A0AAJ7UA86"/>
<keyword evidence="7" id="KW-1000">Mitochondrion outer membrane</keyword>
<evidence type="ECO:0000256" key="2">
    <source>
        <dbReference type="ARBA" id="ARBA00004305"/>
    </source>
</evidence>
<dbReference type="Pfam" id="PF13602">
    <property type="entry name" value="ADH_zinc_N_2"/>
    <property type="match status" value="1"/>
</dbReference>
<name>A0AAJ7UA86_PETMA</name>
<evidence type="ECO:0000259" key="19">
    <source>
        <dbReference type="SMART" id="SM00829"/>
    </source>
</evidence>
<dbReference type="PANTHER" id="PTHR11695:SF294">
    <property type="entry name" value="RETICULON-4-INTERACTING PROTEIN 1, MITOCHONDRIAL"/>
    <property type="match status" value="1"/>
</dbReference>
<evidence type="ECO:0000256" key="13">
    <source>
        <dbReference type="ARBA" id="ARBA00023136"/>
    </source>
</evidence>
<gene>
    <name evidence="21 22 23 24" type="primary">RTN4IP1</name>
</gene>
<keyword evidence="5" id="KW-0831">Ubiquinone biosynthesis</keyword>
<dbReference type="GO" id="GO:0005741">
    <property type="term" value="C:mitochondrial outer membrane"/>
    <property type="evidence" value="ECO:0007669"/>
    <property type="project" value="UniProtKB-SubCell"/>
</dbReference>
<dbReference type="InterPro" id="IPR050700">
    <property type="entry name" value="YIM1/Zinc_Alcohol_DH_Fams"/>
</dbReference>
<dbReference type="Gene3D" id="3.90.180.10">
    <property type="entry name" value="Medium-chain alcohol dehydrogenases, catalytic domain"/>
    <property type="match status" value="1"/>
</dbReference>
<dbReference type="KEGG" id="pmrn:116955643"/>
<evidence type="ECO:0000256" key="17">
    <source>
        <dbReference type="ARBA" id="ARBA00051220"/>
    </source>
</evidence>
<keyword evidence="13" id="KW-0472">Membrane</keyword>
<evidence type="ECO:0000313" key="20">
    <source>
        <dbReference type="Proteomes" id="UP001318040"/>
    </source>
</evidence>
<dbReference type="RefSeq" id="XP_032832737.1">
    <property type="nucleotide sequence ID" value="XM_032976846.1"/>
</dbReference>
<dbReference type="SUPFAM" id="SSF51735">
    <property type="entry name" value="NAD(P)-binding Rossmann-fold domains"/>
    <property type="match status" value="1"/>
</dbReference>
<keyword evidence="11" id="KW-0560">Oxidoreductase</keyword>
<proteinExistence type="inferred from homology"/>
<dbReference type="GO" id="GO:0016491">
    <property type="term" value="F:oxidoreductase activity"/>
    <property type="evidence" value="ECO:0007669"/>
    <property type="project" value="UniProtKB-KW"/>
</dbReference>
<comment type="pathway">
    <text evidence="3">Cofactor biosynthesis; ubiquinone biosynthesis.</text>
</comment>
<evidence type="ECO:0000256" key="15">
    <source>
        <dbReference type="ARBA" id="ARBA00050566"/>
    </source>
</evidence>
<comment type="similarity">
    <text evidence="4">Belongs to the zinc-containing alcohol dehydrogenase family. Quinone oxidoreductase subfamily.</text>
</comment>
<keyword evidence="10" id="KW-0809">Transit peptide</keyword>
<evidence type="ECO:0000256" key="14">
    <source>
        <dbReference type="ARBA" id="ARBA00050485"/>
    </source>
</evidence>
<dbReference type="PROSITE" id="PS01162">
    <property type="entry name" value="QOR_ZETA_CRYSTAL"/>
    <property type="match status" value="1"/>
</dbReference>
<evidence type="ECO:0000256" key="9">
    <source>
        <dbReference type="ARBA" id="ARBA00022902"/>
    </source>
</evidence>
<dbReference type="InterPro" id="IPR002364">
    <property type="entry name" value="Quin_OxRdtase/zeta-crystal_CS"/>
</dbReference>
<dbReference type="InterPro" id="IPR037397">
    <property type="entry name" value="RTN4IP1"/>
</dbReference>
<dbReference type="CDD" id="cd08248">
    <property type="entry name" value="RTN4I1"/>
    <property type="match status" value="1"/>
</dbReference>
<evidence type="ECO:0000256" key="6">
    <source>
        <dbReference type="ARBA" id="ARBA00022741"/>
    </source>
</evidence>
<dbReference type="RefSeq" id="XP_032832736.1">
    <property type="nucleotide sequence ID" value="XM_032976845.1"/>
</dbReference>
<comment type="catalytic activity">
    <reaction evidence="14">
        <text>3-demethylubiquinone-10 + NADPH + 2 H(+) = 3-demethylubiquinol-10 + NADP(+)</text>
        <dbReference type="Rhea" id="RHEA:83247"/>
        <dbReference type="ChEBI" id="CHEBI:15378"/>
        <dbReference type="ChEBI" id="CHEBI:57783"/>
        <dbReference type="ChEBI" id="CHEBI:58349"/>
        <dbReference type="ChEBI" id="CHEBI:64182"/>
        <dbReference type="ChEBI" id="CHEBI:231824"/>
    </reaction>
</comment>
<keyword evidence="12" id="KW-0496">Mitochondrion</keyword>
<dbReference type="Gene3D" id="3.40.50.720">
    <property type="entry name" value="NAD(P)-binding Rossmann-like Domain"/>
    <property type="match status" value="1"/>
</dbReference>
<evidence type="ECO:0000256" key="4">
    <source>
        <dbReference type="ARBA" id="ARBA00010371"/>
    </source>
</evidence>
<evidence type="ECO:0000256" key="10">
    <source>
        <dbReference type="ARBA" id="ARBA00022946"/>
    </source>
</evidence>
<evidence type="ECO:0000256" key="5">
    <source>
        <dbReference type="ARBA" id="ARBA00022688"/>
    </source>
</evidence>
<evidence type="ECO:0000313" key="24">
    <source>
        <dbReference type="RefSeq" id="XP_032832741.1"/>
    </source>
</evidence>
<dbReference type="FunFam" id="3.90.180.10:FF:000009">
    <property type="entry name" value="Reticulon-4-interacting protein 1, mitochondrial"/>
    <property type="match status" value="1"/>
</dbReference>
<keyword evidence="20" id="KW-1185">Reference proteome</keyword>
<keyword evidence="6" id="KW-0547">Nucleotide-binding</keyword>
<evidence type="ECO:0000256" key="11">
    <source>
        <dbReference type="ARBA" id="ARBA00023002"/>
    </source>
</evidence>
<dbReference type="GO" id="GO:0000166">
    <property type="term" value="F:nucleotide binding"/>
    <property type="evidence" value="ECO:0007669"/>
    <property type="project" value="UniProtKB-KW"/>
</dbReference>
<protein>
    <recommendedName>
        <fullName evidence="18">NAD(P)H oxidoreductase RTN4IP1, mitochondrial</fullName>
    </recommendedName>
</protein>
<evidence type="ECO:0000256" key="18">
    <source>
        <dbReference type="ARBA" id="ARBA00071154"/>
    </source>
</evidence>
<dbReference type="PANTHER" id="PTHR11695">
    <property type="entry name" value="ALCOHOL DEHYDROGENASE RELATED"/>
    <property type="match status" value="1"/>
</dbReference>
<evidence type="ECO:0000313" key="23">
    <source>
        <dbReference type="RefSeq" id="XP_032832738.1"/>
    </source>
</evidence>
<evidence type="ECO:0000256" key="16">
    <source>
        <dbReference type="ARBA" id="ARBA00051102"/>
    </source>
</evidence>
<comment type="catalytic activity">
    <reaction evidence="15">
        <text>a 3-demethylubiquinone + NADH + 2 H(+) = a 3-demethylubiquinol + NAD(+)</text>
        <dbReference type="Rhea" id="RHEA:83235"/>
        <dbReference type="Rhea" id="RHEA-COMP:10914"/>
        <dbReference type="Rhea" id="RHEA-COMP:19654"/>
        <dbReference type="ChEBI" id="CHEBI:15378"/>
        <dbReference type="ChEBI" id="CHEBI:57540"/>
        <dbReference type="ChEBI" id="CHEBI:57945"/>
        <dbReference type="ChEBI" id="CHEBI:84422"/>
        <dbReference type="ChEBI" id="CHEBI:231825"/>
    </reaction>
</comment>
<dbReference type="FunFam" id="3.40.50.720:FF:000147">
    <property type="entry name" value="Reticulon-4-interacting protein 1 homolog, mitochondrial"/>
    <property type="match status" value="1"/>
</dbReference>